<reference evidence="4" key="1">
    <citation type="submission" date="2022-02" db="EMBL/GenBank/DDBJ databases">
        <title>Corynebacterium sp. from urogenital microbiome.</title>
        <authorList>
            <person name="Cappelli E.A."/>
            <person name="Ribeiro T.G."/>
            <person name="Peixe L."/>
        </authorList>
    </citation>
    <scope>NUCLEOTIDE SEQUENCE</scope>
    <source>
        <strain evidence="4">C8Ua_144</strain>
    </source>
</reference>
<name>A0ABT4R9L8_9CORY</name>
<feature type="chain" id="PRO_5046312247" evidence="3">
    <location>
        <begin position="24"/>
        <end position="754"/>
    </location>
</feature>
<feature type="compositionally biased region" description="Low complexity" evidence="1">
    <location>
        <begin position="257"/>
        <end position="281"/>
    </location>
</feature>
<sequence length="754" mass="78843">MKRFVAAAAVAVLTFAAAPLAQAAEHNPGDPGHSVELGKIDHPCAGRKLLYHSHNDALYGTYKNDKLTVMAVDGQQVTDQEKVCFRLAPDADADGNDVSTLTVPEDGSLDFLGEPGTTVWAAPQSADWTDSWRPIWSGLGAFDPAHEAGEIPDNFVDDVMHFDLVEMDGPGDVNVFFSSRVGEPERLFSSNDEEMRTITYDVGGHGHFTWTFSQPGIYKMTWQGRAELKGGGVERSEPVPQYWLVGDDATVGLPEGTTTDLRTPNTTEETTTASPTTSAKPSPKPAPRPTSTPTSTTAPTPTSTGSAAAEDKRKLIEAGHMDMALVAEGSSIGAMLIDDSDPHNQAKRDSGSFIFAVPDVAKKTLPEGVRESFPEPPEAMWILPQAQEKNLPWLGFSTTRVGADALAQGSKVTVSMRDVSGPGRIYTWHEDLRGLRVELDSGDVSKQIEYPVNAHDHQGFGFTEPGVYTATFTFAGTSASGEDFSEDLVATFAVGDEAVAAARDGRLGDAGAGGAGAGNGKLTLPGALAEGIRSLEKEIKKAGDTLAPLARKTNDGGKGGSGAVSTLATPAVQTAKDRRQSSDPAHAQQPVPAQAAPAQAEPAQPEPARAAEPSSAKPAAQAQRAPERSRASKPSSKPSNQQTSKSKPSADSREDFKSSKPARSTSSPATSEAPASPDDYAPSRNPAGGSRTGIHSSLDAAGAQPDSQAADTSPTAGGFWAGLAIGVGVMALIGGCVLFVAAARLLRKVERSTS</sequence>
<keyword evidence="2" id="KW-1133">Transmembrane helix</keyword>
<evidence type="ECO:0000256" key="3">
    <source>
        <dbReference type="SAM" id="SignalP"/>
    </source>
</evidence>
<gene>
    <name evidence="4" type="ORF">L8U61_07645</name>
</gene>
<feature type="compositionally biased region" description="Basic and acidic residues" evidence="1">
    <location>
        <begin position="648"/>
        <end position="658"/>
    </location>
</feature>
<feature type="compositionally biased region" description="Low complexity" evidence="1">
    <location>
        <begin position="291"/>
        <end position="308"/>
    </location>
</feature>
<feature type="compositionally biased region" description="Polar residues" evidence="1">
    <location>
        <begin position="705"/>
        <end position="714"/>
    </location>
</feature>
<protein>
    <submittedName>
        <fullName evidence="4">Choice-of-anchor M domain-containing protein</fullName>
    </submittedName>
</protein>
<dbReference type="EMBL" id="JAKMUR010000013">
    <property type="protein sequence ID" value="MCZ9292007.1"/>
    <property type="molecule type" value="Genomic_DNA"/>
</dbReference>
<feature type="compositionally biased region" description="Polar residues" evidence="1">
    <location>
        <begin position="563"/>
        <end position="572"/>
    </location>
</feature>
<organism evidence="4 5">
    <name type="scientific">Corynebacterium lehmanniae</name>
    <dbReference type="NCBI Taxonomy" id="2913497"/>
    <lineage>
        <taxon>Bacteria</taxon>
        <taxon>Bacillati</taxon>
        <taxon>Actinomycetota</taxon>
        <taxon>Actinomycetes</taxon>
        <taxon>Mycobacteriales</taxon>
        <taxon>Corynebacteriaceae</taxon>
        <taxon>Corynebacterium</taxon>
    </lineage>
</organism>
<proteinExistence type="predicted"/>
<comment type="caution">
    <text evidence="4">The sequence shown here is derived from an EMBL/GenBank/DDBJ whole genome shotgun (WGS) entry which is preliminary data.</text>
</comment>
<evidence type="ECO:0000256" key="2">
    <source>
        <dbReference type="SAM" id="Phobius"/>
    </source>
</evidence>
<feature type="compositionally biased region" description="Low complexity" evidence="1">
    <location>
        <begin position="584"/>
        <end position="624"/>
    </location>
</feature>
<keyword evidence="3" id="KW-0732">Signal</keyword>
<dbReference type="InterPro" id="IPR022435">
    <property type="entry name" value="Surface-anchored_actinobac"/>
</dbReference>
<keyword evidence="5" id="KW-1185">Reference proteome</keyword>
<feature type="compositionally biased region" description="Low complexity" evidence="1">
    <location>
        <begin position="659"/>
        <end position="677"/>
    </location>
</feature>
<dbReference type="Proteomes" id="UP001146453">
    <property type="component" value="Unassembled WGS sequence"/>
</dbReference>
<evidence type="ECO:0000313" key="5">
    <source>
        <dbReference type="Proteomes" id="UP001146453"/>
    </source>
</evidence>
<keyword evidence="2" id="KW-0812">Transmembrane</keyword>
<feature type="signal peptide" evidence="3">
    <location>
        <begin position="1"/>
        <end position="23"/>
    </location>
</feature>
<evidence type="ECO:0000256" key="1">
    <source>
        <dbReference type="SAM" id="MobiDB-lite"/>
    </source>
</evidence>
<dbReference type="NCBIfam" id="TIGR03769">
    <property type="entry name" value="P_ac_wall_RPT"/>
    <property type="match status" value="1"/>
</dbReference>
<dbReference type="RefSeq" id="WP_269952414.1">
    <property type="nucleotide sequence ID" value="NZ_JAKMUR010000013.1"/>
</dbReference>
<feature type="region of interest" description="Disordered" evidence="1">
    <location>
        <begin position="549"/>
        <end position="714"/>
    </location>
</feature>
<feature type="region of interest" description="Disordered" evidence="1">
    <location>
        <begin position="249"/>
        <end position="309"/>
    </location>
</feature>
<accession>A0ABT4R9L8</accession>
<keyword evidence="2" id="KW-0472">Membrane</keyword>
<evidence type="ECO:0000313" key="4">
    <source>
        <dbReference type="EMBL" id="MCZ9292007.1"/>
    </source>
</evidence>
<feature type="transmembrane region" description="Helical" evidence="2">
    <location>
        <begin position="719"/>
        <end position="746"/>
    </location>
</feature>
<dbReference type="NCBIfam" id="NF038134">
    <property type="entry name" value="choice_anch_M"/>
    <property type="match status" value="2"/>
</dbReference>